<keyword evidence="3" id="KW-1185">Reference proteome</keyword>
<name>A0A9D5CZG6_9LILI</name>
<comment type="caution">
    <text evidence="2">The sequence shown here is derived from an EMBL/GenBank/DDBJ whole genome shotgun (WGS) entry which is preliminary data.</text>
</comment>
<accession>A0A9D5CZG6</accession>
<proteinExistence type="predicted"/>
<gene>
    <name evidence="2" type="ORF">J5N97_010029</name>
</gene>
<dbReference type="AlphaFoldDB" id="A0A9D5CZG6"/>
<sequence>MRPSRSPSTGFTPSGPSSTSLSSWAALQRRGGHPKTAQEAVRRRDSIPSSSIFNPSPVPILCLPGGQGAFEKELLGLTGGFPGGGALEVRGTGCCGASSAHSAEEVLLLLVHGGVVEWLGDLSHFAIPTLFSHGSCGIMEKGIERYPDRETEKC</sequence>
<protein>
    <submittedName>
        <fullName evidence="2">Uncharacterized protein</fullName>
    </submittedName>
</protein>
<evidence type="ECO:0000313" key="3">
    <source>
        <dbReference type="Proteomes" id="UP001085076"/>
    </source>
</evidence>
<dbReference type="EMBL" id="JAGGNH010000002">
    <property type="protein sequence ID" value="KAJ0981774.1"/>
    <property type="molecule type" value="Genomic_DNA"/>
</dbReference>
<dbReference type="Proteomes" id="UP001085076">
    <property type="component" value="Miscellaneous, Linkage group lg02"/>
</dbReference>
<feature type="region of interest" description="Disordered" evidence="1">
    <location>
        <begin position="1"/>
        <end position="54"/>
    </location>
</feature>
<reference evidence="2" key="1">
    <citation type="submission" date="2021-03" db="EMBL/GenBank/DDBJ databases">
        <authorList>
            <person name="Li Z."/>
            <person name="Yang C."/>
        </authorList>
    </citation>
    <scope>NUCLEOTIDE SEQUENCE</scope>
    <source>
        <strain evidence="2">Dzin_1.0</strain>
        <tissue evidence="2">Leaf</tissue>
    </source>
</reference>
<reference evidence="2" key="2">
    <citation type="journal article" date="2022" name="Hortic Res">
        <title>The genome of Dioscorea zingiberensis sheds light on the biosynthesis, origin and evolution of the medicinally important diosgenin saponins.</title>
        <authorList>
            <person name="Li Y."/>
            <person name="Tan C."/>
            <person name="Li Z."/>
            <person name="Guo J."/>
            <person name="Li S."/>
            <person name="Chen X."/>
            <person name="Wang C."/>
            <person name="Dai X."/>
            <person name="Yang H."/>
            <person name="Song W."/>
            <person name="Hou L."/>
            <person name="Xu J."/>
            <person name="Tong Z."/>
            <person name="Xu A."/>
            <person name="Yuan X."/>
            <person name="Wang W."/>
            <person name="Yang Q."/>
            <person name="Chen L."/>
            <person name="Sun Z."/>
            <person name="Wang K."/>
            <person name="Pan B."/>
            <person name="Chen J."/>
            <person name="Bao Y."/>
            <person name="Liu F."/>
            <person name="Qi X."/>
            <person name="Gang D.R."/>
            <person name="Wen J."/>
            <person name="Li J."/>
        </authorList>
    </citation>
    <scope>NUCLEOTIDE SEQUENCE</scope>
    <source>
        <strain evidence="2">Dzin_1.0</strain>
    </source>
</reference>
<feature type="compositionally biased region" description="Low complexity" evidence="1">
    <location>
        <begin position="1"/>
        <end position="23"/>
    </location>
</feature>
<organism evidence="2 3">
    <name type="scientific">Dioscorea zingiberensis</name>
    <dbReference type="NCBI Taxonomy" id="325984"/>
    <lineage>
        <taxon>Eukaryota</taxon>
        <taxon>Viridiplantae</taxon>
        <taxon>Streptophyta</taxon>
        <taxon>Embryophyta</taxon>
        <taxon>Tracheophyta</taxon>
        <taxon>Spermatophyta</taxon>
        <taxon>Magnoliopsida</taxon>
        <taxon>Liliopsida</taxon>
        <taxon>Dioscoreales</taxon>
        <taxon>Dioscoreaceae</taxon>
        <taxon>Dioscorea</taxon>
    </lineage>
</organism>
<evidence type="ECO:0000256" key="1">
    <source>
        <dbReference type="SAM" id="MobiDB-lite"/>
    </source>
</evidence>
<evidence type="ECO:0000313" key="2">
    <source>
        <dbReference type="EMBL" id="KAJ0981774.1"/>
    </source>
</evidence>